<proteinExistence type="predicted"/>
<organism evidence="1 2">
    <name type="scientific">Segatella copri</name>
    <dbReference type="NCBI Taxonomy" id="165179"/>
    <lineage>
        <taxon>Bacteria</taxon>
        <taxon>Pseudomonadati</taxon>
        <taxon>Bacteroidota</taxon>
        <taxon>Bacteroidia</taxon>
        <taxon>Bacteroidales</taxon>
        <taxon>Prevotellaceae</taxon>
        <taxon>Segatella</taxon>
    </lineage>
</organism>
<sequence length="61" mass="6501">MKKKVYIQPLMAVMQLEAQAILAGSNGTDQSGSKVNDPFYVDPGDNTVQIGFGNGTTKNPD</sequence>
<comment type="caution">
    <text evidence="1">The sequence shown here is derived from an EMBL/GenBank/DDBJ whole genome shotgun (WGS) entry which is preliminary data.</text>
</comment>
<dbReference type="RefSeq" id="WP_117695748.1">
    <property type="nucleotide sequence ID" value="NZ_CP134815.1"/>
</dbReference>
<evidence type="ECO:0000313" key="1">
    <source>
        <dbReference type="EMBL" id="RGL54648.1"/>
    </source>
</evidence>
<gene>
    <name evidence="1" type="ORF">DXC61_14630</name>
</gene>
<dbReference type="AlphaFoldDB" id="A0AA92SVY2"/>
<name>A0AA92SVY2_9BACT</name>
<evidence type="ECO:0000313" key="2">
    <source>
        <dbReference type="Proteomes" id="UP000261187"/>
    </source>
</evidence>
<reference evidence="1 2" key="1">
    <citation type="submission" date="2018-08" db="EMBL/GenBank/DDBJ databases">
        <title>A genome reference for cultivated species of the human gut microbiota.</title>
        <authorList>
            <person name="Zou Y."/>
            <person name="Xue W."/>
            <person name="Luo G."/>
        </authorList>
    </citation>
    <scope>NUCLEOTIDE SEQUENCE [LARGE SCALE GENOMIC DNA]</scope>
    <source>
        <strain evidence="1 2">TF06-40</strain>
    </source>
</reference>
<dbReference type="EMBL" id="QSSA01000051">
    <property type="protein sequence ID" value="RGL54648.1"/>
    <property type="molecule type" value="Genomic_DNA"/>
</dbReference>
<protein>
    <submittedName>
        <fullName evidence="1">Uncharacterized protein</fullName>
    </submittedName>
</protein>
<dbReference type="Proteomes" id="UP000261187">
    <property type="component" value="Unassembled WGS sequence"/>
</dbReference>
<accession>A0AA92SVY2</accession>